<dbReference type="Proteomes" id="UP001146120">
    <property type="component" value="Unassembled WGS sequence"/>
</dbReference>
<evidence type="ECO:0000313" key="4">
    <source>
        <dbReference type="Proteomes" id="UP001146120"/>
    </source>
</evidence>
<dbReference type="Gene3D" id="3.30.420.40">
    <property type="match status" value="4"/>
</dbReference>
<dbReference type="InterPro" id="IPR004000">
    <property type="entry name" value="Actin"/>
</dbReference>
<keyword evidence="4" id="KW-1185">Reference proteome</keyword>
<name>A0AAV2ZH16_9STRA</name>
<reference evidence="3" key="1">
    <citation type="submission" date="2022-11" db="EMBL/GenBank/DDBJ databases">
        <authorList>
            <person name="Morgan W.R."/>
            <person name="Tartar A."/>
        </authorList>
    </citation>
    <scope>NUCLEOTIDE SEQUENCE</scope>
    <source>
        <strain evidence="3">ARSEF 373</strain>
    </source>
</reference>
<accession>A0AAV2ZH16</accession>
<evidence type="ECO:0000256" key="1">
    <source>
        <dbReference type="ARBA" id="ARBA00049360"/>
    </source>
</evidence>
<gene>
    <name evidence="3" type="ORF">N0F65_004307</name>
</gene>
<evidence type="ECO:0000256" key="2">
    <source>
        <dbReference type="RuleBase" id="RU000487"/>
    </source>
</evidence>
<dbReference type="EMBL" id="DAKRPA010000011">
    <property type="protein sequence ID" value="DBA04199.1"/>
    <property type="molecule type" value="Genomic_DNA"/>
</dbReference>
<dbReference type="CDD" id="cd10207">
    <property type="entry name" value="ASKHA_NBD_Arp10"/>
    <property type="match status" value="1"/>
</dbReference>
<dbReference type="PANTHER" id="PTHR11937">
    <property type="entry name" value="ACTIN"/>
    <property type="match status" value="1"/>
</dbReference>
<dbReference type="SUPFAM" id="SSF53067">
    <property type="entry name" value="Actin-like ATPase domain"/>
    <property type="match status" value="2"/>
</dbReference>
<protein>
    <recommendedName>
        <fullName evidence="5">Actin-related protein 10</fullName>
    </recommendedName>
</protein>
<reference evidence="3" key="2">
    <citation type="journal article" date="2023" name="Microbiol Resour">
        <title>Decontamination and Annotation of the Draft Genome Sequence of the Oomycete Lagenidium giganteum ARSEF 373.</title>
        <authorList>
            <person name="Morgan W.R."/>
            <person name="Tartar A."/>
        </authorList>
    </citation>
    <scope>NUCLEOTIDE SEQUENCE</scope>
    <source>
        <strain evidence="3">ARSEF 373</strain>
    </source>
</reference>
<proteinExistence type="inferred from homology"/>
<comment type="similarity">
    <text evidence="2">Belongs to the actin family.</text>
</comment>
<sequence>MHSERSVLVLELGSKYVKCGLSEERASRCVLKWEVAELLQNPMGAQQWYAYLYPKLHDICFNLLHANPAHRRFLICEDMLFPTVFREVVAKIIFSVMKASSVAMVPSMLMAMYATCNHTALVVDCGWAETRILPVYKGIPLVHLYRFDHFYFPIAATRMASKSCCERIVHELSNVPLFSMSNAEDVLERACFVRPMINAALRSSVVESLFKGDHTDVSITIAILETIKKAPIDVRTALLESILLVGGTSMIPGFVTRLVDELMEEIQKESDKQTVRIVPTYFPRNMLPWIGGSVYAATESMRNVSVSSAQYSSGDFQLSDWLSIAENEF</sequence>
<organism evidence="3 4">
    <name type="scientific">Lagenidium giganteum</name>
    <dbReference type="NCBI Taxonomy" id="4803"/>
    <lineage>
        <taxon>Eukaryota</taxon>
        <taxon>Sar</taxon>
        <taxon>Stramenopiles</taxon>
        <taxon>Oomycota</taxon>
        <taxon>Peronosporomycetes</taxon>
        <taxon>Pythiales</taxon>
        <taxon>Pythiaceae</taxon>
    </lineage>
</organism>
<comment type="catalytic activity">
    <reaction evidence="1">
        <text>ATP + H2O = ADP + phosphate + H(+)</text>
        <dbReference type="Rhea" id="RHEA:13065"/>
        <dbReference type="ChEBI" id="CHEBI:15377"/>
        <dbReference type="ChEBI" id="CHEBI:15378"/>
        <dbReference type="ChEBI" id="CHEBI:30616"/>
        <dbReference type="ChEBI" id="CHEBI:43474"/>
        <dbReference type="ChEBI" id="CHEBI:456216"/>
    </reaction>
</comment>
<dbReference type="Gene3D" id="3.90.640.10">
    <property type="entry name" value="Actin, Chain A, domain 4"/>
    <property type="match status" value="2"/>
</dbReference>
<evidence type="ECO:0000313" key="3">
    <source>
        <dbReference type="EMBL" id="DBA04199.1"/>
    </source>
</evidence>
<dbReference type="InterPro" id="IPR043129">
    <property type="entry name" value="ATPase_NBD"/>
</dbReference>
<comment type="caution">
    <text evidence="3">The sequence shown here is derived from an EMBL/GenBank/DDBJ whole genome shotgun (WGS) entry which is preliminary data.</text>
</comment>
<evidence type="ECO:0008006" key="5">
    <source>
        <dbReference type="Google" id="ProtNLM"/>
    </source>
</evidence>
<dbReference type="Pfam" id="PF00022">
    <property type="entry name" value="Actin"/>
    <property type="match status" value="2"/>
</dbReference>
<dbReference type="AlphaFoldDB" id="A0AAV2ZH16"/>
<dbReference type="SMART" id="SM00268">
    <property type="entry name" value="ACTIN"/>
    <property type="match status" value="1"/>
</dbReference>